<accession>A0A5C3N1H1</accession>
<organism evidence="2 3">
    <name type="scientific">Heliocybe sulcata</name>
    <dbReference type="NCBI Taxonomy" id="5364"/>
    <lineage>
        <taxon>Eukaryota</taxon>
        <taxon>Fungi</taxon>
        <taxon>Dikarya</taxon>
        <taxon>Basidiomycota</taxon>
        <taxon>Agaricomycotina</taxon>
        <taxon>Agaricomycetes</taxon>
        <taxon>Gloeophyllales</taxon>
        <taxon>Gloeophyllaceae</taxon>
        <taxon>Heliocybe</taxon>
    </lineage>
</organism>
<dbReference type="EMBL" id="ML213514">
    <property type="protein sequence ID" value="TFK49888.1"/>
    <property type="molecule type" value="Genomic_DNA"/>
</dbReference>
<proteinExistence type="predicted"/>
<keyword evidence="1" id="KW-1133">Transmembrane helix</keyword>
<evidence type="ECO:0000313" key="2">
    <source>
        <dbReference type="EMBL" id="TFK49888.1"/>
    </source>
</evidence>
<dbReference type="OrthoDB" id="5580261at2759"/>
<gene>
    <name evidence="2" type="ORF">OE88DRAFT_1631777</name>
</gene>
<dbReference type="AlphaFoldDB" id="A0A5C3N1H1"/>
<name>A0A5C3N1H1_9AGAM</name>
<dbReference type="Proteomes" id="UP000305948">
    <property type="component" value="Unassembled WGS sequence"/>
</dbReference>
<sequence length="84" mass="9553">MHARRFRAYLPWEYRNVSRSFCHCALSTHARNARLVCRYRVALGALSSRTGTALRSFIFLFAILREGTAVASLIGIFYVLGVRS</sequence>
<feature type="transmembrane region" description="Helical" evidence="1">
    <location>
        <begin position="57"/>
        <end position="80"/>
    </location>
</feature>
<evidence type="ECO:0000313" key="3">
    <source>
        <dbReference type="Proteomes" id="UP000305948"/>
    </source>
</evidence>
<keyword evidence="1" id="KW-0812">Transmembrane</keyword>
<keyword evidence="1" id="KW-0472">Membrane</keyword>
<protein>
    <submittedName>
        <fullName evidence="2">Uncharacterized protein</fullName>
    </submittedName>
</protein>
<evidence type="ECO:0000256" key="1">
    <source>
        <dbReference type="SAM" id="Phobius"/>
    </source>
</evidence>
<keyword evidence="3" id="KW-1185">Reference proteome</keyword>
<reference evidence="2 3" key="1">
    <citation type="journal article" date="2019" name="Nat. Ecol. Evol.">
        <title>Megaphylogeny resolves global patterns of mushroom evolution.</title>
        <authorList>
            <person name="Varga T."/>
            <person name="Krizsan K."/>
            <person name="Foldi C."/>
            <person name="Dima B."/>
            <person name="Sanchez-Garcia M."/>
            <person name="Sanchez-Ramirez S."/>
            <person name="Szollosi G.J."/>
            <person name="Szarkandi J.G."/>
            <person name="Papp V."/>
            <person name="Albert L."/>
            <person name="Andreopoulos W."/>
            <person name="Angelini C."/>
            <person name="Antonin V."/>
            <person name="Barry K.W."/>
            <person name="Bougher N.L."/>
            <person name="Buchanan P."/>
            <person name="Buyck B."/>
            <person name="Bense V."/>
            <person name="Catcheside P."/>
            <person name="Chovatia M."/>
            <person name="Cooper J."/>
            <person name="Damon W."/>
            <person name="Desjardin D."/>
            <person name="Finy P."/>
            <person name="Geml J."/>
            <person name="Haridas S."/>
            <person name="Hughes K."/>
            <person name="Justo A."/>
            <person name="Karasinski D."/>
            <person name="Kautmanova I."/>
            <person name="Kiss B."/>
            <person name="Kocsube S."/>
            <person name="Kotiranta H."/>
            <person name="LaButti K.M."/>
            <person name="Lechner B.E."/>
            <person name="Liimatainen K."/>
            <person name="Lipzen A."/>
            <person name="Lukacs Z."/>
            <person name="Mihaltcheva S."/>
            <person name="Morgado L.N."/>
            <person name="Niskanen T."/>
            <person name="Noordeloos M.E."/>
            <person name="Ohm R.A."/>
            <person name="Ortiz-Santana B."/>
            <person name="Ovrebo C."/>
            <person name="Racz N."/>
            <person name="Riley R."/>
            <person name="Savchenko A."/>
            <person name="Shiryaev A."/>
            <person name="Soop K."/>
            <person name="Spirin V."/>
            <person name="Szebenyi C."/>
            <person name="Tomsovsky M."/>
            <person name="Tulloss R.E."/>
            <person name="Uehling J."/>
            <person name="Grigoriev I.V."/>
            <person name="Vagvolgyi C."/>
            <person name="Papp T."/>
            <person name="Martin F.M."/>
            <person name="Miettinen O."/>
            <person name="Hibbett D.S."/>
            <person name="Nagy L.G."/>
        </authorList>
    </citation>
    <scope>NUCLEOTIDE SEQUENCE [LARGE SCALE GENOMIC DNA]</scope>
    <source>
        <strain evidence="2 3">OMC1185</strain>
    </source>
</reference>